<sequence length="166" mass="17961">MIGELGVRQRVGNALLDQAPYPRRIPDRHKERRAIGLGEPPVRGVRLLAHLDIGKDGSSRVGLTLQLPAELLPNAAVGTVRPHEESRLDDALDAFPFAKTNMHAPAGLIVLESNERASHTQLDPVVALGVLEEDALRAVLRDGEQVVTLRDRVVGSEVEVDEGLAV</sequence>
<dbReference type="AlphaFoldDB" id="A0AAJ1WV17"/>
<evidence type="ECO:0000313" key="2">
    <source>
        <dbReference type="Proteomes" id="UP001223420"/>
    </source>
</evidence>
<gene>
    <name evidence="1" type="ORF">QO001_001600</name>
</gene>
<accession>A0AAJ1WV17</accession>
<dbReference type="Proteomes" id="UP001223420">
    <property type="component" value="Unassembled WGS sequence"/>
</dbReference>
<organism evidence="1 2">
    <name type="scientific">Methylobacterium brachiatum</name>
    <dbReference type="NCBI Taxonomy" id="269660"/>
    <lineage>
        <taxon>Bacteria</taxon>
        <taxon>Pseudomonadati</taxon>
        <taxon>Pseudomonadota</taxon>
        <taxon>Alphaproteobacteria</taxon>
        <taxon>Hyphomicrobiales</taxon>
        <taxon>Methylobacteriaceae</taxon>
        <taxon>Methylobacterium</taxon>
    </lineage>
</organism>
<proteinExistence type="predicted"/>
<evidence type="ECO:0000313" key="1">
    <source>
        <dbReference type="EMBL" id="MDQ0542682.1"/>
    </source>
</evidence>
<comment type="caution">
    <text evidence="1">The sequence shown here is derived from an EMBL/GenBank/DDBJ whole genome shotgun (WGS) entry which is preliminary data.</text>
</comment>
<protein>
    <submittedName>
        <fullName evidence="1">Uncharacterized protein</fullName>
    </submittedName>
</protein>
<reference evidence="1" key="1">
    <citation type="submission" date="2023-07" db="EMBL/GenBank/DDBJ databases">
        <title>Genomic Encyclopedia of Type Strains, Phase IV (KMG-IV): sequencing the most valuable type-strain genomes for metagenomic binning, comparative biology and taxonomic classification.</title>
        <authorList>
            <person name="Goeker M."/>
        </authorList>
    </citation>
    <scope>NUCLEOTIDE SEQUENCE</scope>
    <source>
        <strain evidence="1">DSM 19569</strain>
    </source>
</reference>
<dbReference type="EMBL" id="JAUSWL010000002">
    <property type="protein sequence ID" value="MDQ0542682.1"/>
    <property type="molecule type" value="Genomic_DNA"/>
</dbReference>
<name>A0AAJ1WV17_9HYPH</name>